<dbReference type="Proteomes" id="UP000019030">
    <property type="component" value="Chromosome"/>
</dbReference>
<dbReference type="CDD" id="cd02440">
    <property type="entry name" value="AdoMet_MTases"/>
    <property type="match status" value="1"/>
</dbReference>
<dbReference type="AlphaFoldDB" id="W0LFK6"/>
<feature type="domain" description="Methyltransferase" evidence="4">
    <location>
        <begin position="47"/>
        <end position="132"/>
    </location>
</feature>
<evidence type="ECO:0000256" key="2">
    <source>
        <dbReference type="ARBA" id="ARBA00022679"/>
    </source>
</evidence>
<keyword evidence="1 5" id="KW-0489">Methyltransferase</keyword>
<evidence type="ECO:0000313" key="6">
    <source>
        <dbReference type="Proteomes" id="UP000019030"/>
    </source>
</evidence>
<dbReference type="Pfam" id="PF13649">
    <property type="entry name" value="Methyltransf_25"/>
    <property type="match status" value="1"/>
</dbReference>
<dbReference type="InterPro" id="IPR041698">
    <property type="entry name" value="Methyltransf_25"/>
</dbReference>
<dbReference type="GO" id="GO:0008168">
    <property type="term" value="F:methyltransferase activity"/>
    <property type="evidence" value="ECO:0007669"/>
    <property type="project" value="UniProtKB-KW"/>
</dbReference>
<dbReference type="EMBL" id="CP007044">
    <property type="protein sequence ID" value="AHG22501.1"/>
    <property type="molecule type" value="Genomic_DNA"/>
</dbReference>
<dbReference type="GO" id="GO:0032259">
    <property type="term" value="P:methylation"/>
    <property type="evidence" value="ECO:0007669"/>
    <property type="project" value="UniProtKB-KW"/>
</dbReference>
<evidence type="ECO:0000256" key="1">
    <source>
        <dbReference type="ARBA" id="ARBA00022603"/>
    </source>
</evidence>
<reference evidence="5 6" key="1">
    <citation type="submission" date="2014-01" db="EMBL/GenBank/DDBJ databases">
        <title>Isolation of Serratia multitudinisentens RB-25 from Ex-Landfill site.</title>
        <authorList>
            <person name="Robson E.H.J."/>
        </authorList>
    </citation>
    <scope>NUCLEOTIDE SEQUENCE [LARGE SCALE GENOMIC DNA]</scope>
    <source>
        <strain evidence="5 6">RB-25</strain>
    </source>
</reference>
<dbReference type="eggNOG" id="COG0500">
    <property type="taxonomic scope" value="Bacteria"/>
</dbReference>
<dbReference type="KEGG" id="sfo:Z042_24990"/>
<dbReference type="PANTHER" id="PTHR43861:SF1">
    <property type="entry name" value="TRANS-ACONITATE 2-METHYLTRANSFERASE"/>
    <property type="match status" value="1"/>
</dbReference>
<dbReference type="InterPro" id="IPR029063">
    <property type="entry name" value="SAM-dependent_MTases_sf"/>
</dbReference>
<proteinExistence type="predicted"/>
<keyword evidence="2 5" id="KW-0808">Transferase</keyword>
<dbReference type="OrthoDB" id="9791837at2"/>
<evidence type="ECO:0000259" key="4">
    <source>
        <dbReference type="Pfam" id="PF13649"/>
    </source>
</evidence>
<dbReference type="SUPFAM" id="SSF53335">
    <property type="entry name" value="S-adenosyl-L-methionine-dependent methyltransferases"/>
    <property type="match status" value="1"/>
</dbReference>
<keyword evidence="6" id="KW-1185">Reference proteome</keyword>
<sequence length="205" mass="23528">MTDCLAKNIITIYEKLADNWEQLRSTDLFEQPWLDKFLNLLPVNGQILDIGCGNGVPIAEYFIRQNFQVVGVDSSQSMIGHCQQRFPEQLWNVADMRLLALHQKFDGLIAWDSFFHLTREDQRNMFRVFKRHANSKAVLMFTSGPSDGEVVGVFEGEQLYHASLAPAEYRQLLKNNGFSVIDMIAEDPECRGRTVWLAQHDSDDD</sequence>
<dbReference type="STRING" id="1441930.Z042_24990"/>
<keyword evidence="3" id="KW-0949">S-adenosyl-L-methionine</keyword>
<evidence type="ECO:0000256" key="3">
    <source>
        <dbReference type="ARBA" id="ARBA00022691"/>
    </source>
</evidence>
<protein>
    <submittedName>
        <fullName evidence="5">Methyltransferase</fullName>
    </submittedName>
</protein>
<reference evidence="5 6" key="2">
    <citation type="submission" date="2015-03" db="EMBL/GenBank/DDBJ databases">
        <authorList>
            <person name="Chan K.-G."/>
        </authorList>
    </citation>
    <scope>NUCLEOTIDE SEQUENCE [LARGE SCALE GENOMIC DNA]</scope>
    <source>
        <strain evidence="5 6">RB-25</strain>
    </source>
</reference>
<dbReference type="PATRIC" id="fig|1441930.4.peg.4949"/>
<organism evidence="5 6">
    <name type="scientific">Chania multitudinisentens RB-25</name>
    <dbReference type="NCBI Taxonomy" id="1441930"/>
    <lineage>
        <taxon>Bacteria</taxon>
        <taxon>Pseudomonadati</taxon>
        <taxon>Pseudomonadota</taxon>
        <taxon>Gammaproteobacteria</taxon>
        <taxon>Enterobacterales</taxon>
        <taxon>Yersiniaceae</taxon>
        <taxon>Chania</taxon>
    </lineage>
</organism>
<gene>
    <name evidence="5" type="ORF">Z042_24990</name>
</gene>
<name>W0LFK6_9GAMM</name>
<dbReference type="HOGENOM" id="CLU_060397_3_1_6"/>
<dbReference type="PANTHER" id="PTHR43861">
    <property type="entry name" value="TRANS-ACONITATE 2-METHYLTRANSFERASE-RELATED"/>
    <property type="match status" value="1"/>
</dbReference>
<accession>W0LFK6</accession>
<dbReference type="Gene3D" id="3.40.50.150">
    <property type="entry name" value="Vaccinia Virus protein VP39"/>
    <property type="match status" value="1"/>
</dbReference>
<evidence type="ECO:0000313" key="5">
    <source>
        <dbReference type="EMBL" id="AHG22501.1"/>
    </source>
</evidence>
<dbReference type="RefSeq" id="WP_024910695.1">
    <property type="nucleotide sequence ID" value="NZ_CP007044.2"/>
</dbReference>